<organism evidence="2 3">
    <name type="scientific">Lepraria neglecta</name>
    <dbReference type="NCBI Taxonomy" id="209136"/>
    <lineage>
        <taxon>Eukaryota</taxon>
        <taxon>Fungi</taxon>
        <taxon>Dikarya</taxon>
        <taxon>Ascomycota</taxon>
        <taxon>Pezizomycotina</taxon>
        <taxon>Lecanoromycetes</taxon>
        <taxon>OSLEUM clade</taxon>
        <taxon>Lecanoromycetidae</taxon>
        <taxon>Lecanorales</taxon>
        <taxon>Lecanorineae</taxon>
        <taxon>Stereocaulaceae</taxon>
        <taxon>Lepraria</taxon>
    </lineage>
</organism>
<name>A0AAD9ZCQ9_9LECA</name>
<accession>A0AAD9ZCQ9</accession>
<reference evidence="2" key="1">
    <citation type="submission" date="2022-11" db="EMBL/GenBank/DDBJ databases">
        <title>Chromosomal genome sequence assembly and mating type (MAT) locus characterization of the leprose asexual lichenized fungus Lepraria neglecta (Nyl.) Erichsen.</title>
        <authorList>
            <person name="Allen J.L."/>
            <person name="Pfeffer B."/>
        </authorList>
    </citation>
    <scope>NUCLEOTIDE SEQUENCE</scope>
    <source>
        <strain evidence="2">Allen 5258</strain>
    </source>
</reference>
<comment type="caution">
    <text evidence="2">The sequence shown here is derived from an EMBL/GenBank/DDBJ whole genome shotgun (WGS) entry which is preliminary data.</text>
</comment>
<dbReference type="SUPFAM" id="SSF81383">
    <property type="entry name" value="F-box domain"/>
    <property type="match status" value="1"/>
</dbReference>
<evidence type="ECO:0000313" key="3">
    <source>
        <dbReference type="Proteomes" id="UP001276659"/>
    </source>
</evidence>
<dbReference type="SMART" id="SM00256">
    <property type="entry name" value="FBOX"/>
    <property type="match status" value="1"/>
</dbReference>
<protein>
    <recommendedName>
        <fullName evidence="1">F-box domain-containing protein</fullName>
    </recommendedName>
</protein>
<evidence type="ECO:0000259" key="1">
    <source>
        <dbReference type="PROSITE" id="PS50181"/>
    </source>
</evidence>
<dbReference type="Gene3D" id="1.20.1280.50">
    <property type="match status" value="1"/>
</dbReference>
<dbReference type="InterPro" id="IPR036047">
    <property type="entry name" value="F-box-like_dom_sf"/>
</dbReference>
<dbReference type="EMBL" id="JASNWA010000006">
    <property type="protein sequence ID" value="KAK3175301.1"/>
    <property type="molecule type" value="Genomic_DNA"/>
</dbReference>
<sequence>MDTKSQHDYQVLVTPFLQLKNSEGRRRAWVLNPSTQRHNTHVTHRLNGLVDSLTHDQIRELRNAIGRVDLCYDIIAELPLELSQMILQHLPLHQCFQVRRVSRKWKEIISSPSTIDCVLQYWYPTTDTGLCIPGGISAGSAAFLKAEHVDAFKTGRPFSMMTHGLHLFQGEADAEKFAYAEGVIAWIDPIYTYAIKTLDLRTRIEGEFLTDNRCIVTHVAMSSSILAGLSPSARCYVWDLATLDQNLLRLPSANFDDLTVSGTTLAIASFRLRVTPRVEVVTWDLRNRTTQSFFVSSFSKQPKNIDLWKMTIDRQGESVIFFETTYHGDISSLPEQLHFTRTNLKGDVLARGSLGLGCVVDAICHNVASFFDIDGSGTPWVFSGFSGFSQGPRDIRKAQEVFRISFNFDKNRFETGKYKLNESPERIFWTARFFSWKDVVYSFAITNRRYGVIDLRESCLHSIDMAPRVVLPDSWKDAESSWIWESGGLLLGDEIFLVHVLPSGFYAWCFDKNVRMANENFKFKFAREAGLLKESNH</sequence>
<dbReference type="CDD" id="cd09917">
    <property type="entry name" value="F-box_SF"/>
    <property type="match status" value="1"/>
</dbReference>
<dbReference type="Pfam" id="PF00646">
    <property type="entry name" value="F-box"/>
    <property type="match status" value="1"/>
</dbReference>
<dbReference type="Proteomes" id="UP001276659">
    <property type="component" value="Unassembled WGS sequence"/>
</dbReference>
<gene>
    <name evidence="2" type="ORF">OEA41_002548</name>
</gene>
<keyword evidence="3" id="KW-1185">Reference proteome</keyword>
<evidence type="ECO:0000313" key="2">
    <source>
        <dbReference type="EMBL" id="KAK3175301.1"/>
    </source>
</evidence>
<dbReference type="InterPro" id="IPR001810">
    <property type="entry name" value="F-box_dom"/>
</dbReference>
<dbReference type="AlphaFoldDB" id="A0AAD9ZCQ9"/>
<proteinExistence type="predicted"/>
<dbReference type="PROSITE" id="PS50181">
    <property type="entry name" value="FBOX"/>
    <property type="match status" value="1"/>
</dbReference>
<feature type="domain" description="F-box" evidence="1">
    <location>
        <begin position="72"/>
        <end position="125"/>
    </location>
</feature>